<evidence type="ECO:0000256" key="2">
    <source>
        <dbReference type="ARBA" id="ARBA00022448"/>
    </source>
</evidence>
<keyword evidence="10 11" id="KW-0998">Cell outer membrane</keyword>
<evidence type="ECO:0000259" key="16">
    <source>
        <dbReference type="Pfam" id="PF00593"/>
    </source>
</evidence>
<dbReference type="GO" id="GO:0009279">
    <property type="term" value="C:cell outer membrane"/>
    <property type="evidence" value="ECO:0007669"/>
    <property type="project" value="UniProtKB-SubCell"/>
</dbReference>
<dbReference type="OrthoDB" id="7192131at2"/>
<feature type="signal peptide" evidence="15">
    <location>
        <begin position="1"/>
        <end position="35"/>
    </location>
</feature>
<evidence type="ECO:0000256" key="11">
    <source>
        <dbReference type="PROSITE-ProRule" id="PRU01360"/>
    </source>
</evidence>
<accession>A0A844ZK50</accession>
<evidence type="ECO:0000256" key="15">
    <source>
        <dbReference type="SAM" id="SignalP"/>
    </source>
</evidence>
<evidence type="ECO:0000256" key="7">
    <source>
        <dbReference type="ARBA" id="ARBA00023065"/>
    </source>
</evidence>
<keyword evidence="3 11" id="KW-1134">Transmembrane beta strand</keyword>
<evidence type="ECO:0000256" key="4">
    <source>
        <dbReference type="ARBA" id="ARBA00022496"/>
    </source>
</evidence>
<evidence type="ECO:0000256" key="1">
    <source>
        <dbReference type="ARBA" id="ARBA00004571"/>
    </source>
</evidence>
<keyword evidence="8 12" id="KW-0798">TonB box</keyword>
<keyword evidence="6" id="KW-0408">Iron</keyword>
<feature type="region of interest" description="Disordered" evidence="14">
    <location>
        <begin position="37"/>
        <end position="57"/>
    </location>
</feature>
<dbReference type="PANTHER" id="PTHR32552">
    <property type="entry name" value="FERRICHROME IRON RECEPTOR-RELATED"/>
    <property type="match status" value="1"/>
</dbReference>
<dbReference type="Proteomes" id="UP000435243">
    <property type="component" value="Unassembled WGS sequence"/>
</dbReference>
<dbReference type="PANTHER" id="PTHR32552:SF81">
    <property type="entry name" value="TONB-DEPENDENT OUTER MEMBRANE RECEPTOR"/>
    <property type="match status" value="1"/>
</dbReference>
<organism evidence="18 19">
    <name type="scientific">Alteraurantiacibacter aestuarii</name>
    <dbReference type="NCBI Taxonomy" id="650004"/>
    <lineage>
        <taxon>Bacteria</taxon>
        <taxon>Pseudomonadati</taxon>
        <taxon>Pseudomonadota</taxon>
        <taxon>Alphaproteobacteria</taxon>
        <taxon>Sphingomonadales</taxon>
        <taxon>Erythrobacteraceae</taxon>
        <taxon>Alteraurantiacibacter</taxon>
    </lineage>
</organism>
<gene>
    <name evidence="18" type="ORF">GRI32_05410</name>
</gene>
<dbReference type="RefSeq" id="WP_160590180.1">
    <property type="nucleotide sequence ID" value="NZ_BAAAFP010000002.1"/>
</dbReference>
<keyword evidence="9 11" id="KW-0472">Membrane</keyword>
<evidence type="ECO:0000256" key="8">
    <source>
        <dbReference type="ARBA" id="ARBA00023077"/>
    </source>
</evidence>
<keyword evidence="2 11" id="KW-0813">Transport</keyword>
<feature type="domain" description="TonB-dependent receptor plug" evidence="17">
    <location>
        <begin position="69"/>
        <end position="176"/>
    </location>
</feature>
<evidence type="ECO:0000259" key="17">
    <source>
        <dbReference type="Pfam" id="PF07715"/>
    </source>
</evidence>
<evidence type="ECO:0000256" key="3">
    <source>
        <dbReference type="ARBA" id="ARBA00022452"/>
    </source>
</evidence>
<dbReference type="Gene3D" id="2.40.170.20">
    <property type="entry name" value="TonB-dependent receptor, beta-barrel domain"/>
    <property type="match status" value="3"/>
</dbReference>
<keyword evidence="19" id="KW-1185">Reference proteome</keyword>
<dbReference type="InterPro" id="IPR000531">
    <property type="entry name" value="Beta-barrel_TonB"/>
</dbReference>
<dbReference type="AlphaFoldDB" id="A0A844ZK50"/>
<comment type="caution">
    <text evidence="18">The sequence shown here is derived from an EMBL/GenBank/DDBJ whole genome shotgun (WGS) entry which is preliminary data.</text>
</comment>
<keyword evidence="5 11" id="KW-0812">Transmembrane</keyword>
<feature type="chain" id="PRO_5032566665" evidence="15">
    <location>
        <begin position="36"/>
        <end position="859"/>
    </location>
</feature>
<evidence type="ECO:0000313" key="19">
    <source>
        <dbReference type="Proteomes" id="UP000435243"/>
    </source>
</evidence>
<dbReference type="PROSITE" id="PS00430">
    <property type="entry name" value="TONB_DEPENDENT_REC_1"/>
    <property type="match status" value="1"/>
</dbReference>
<reference evidence="18 19" key="1">
    <citation type="submission" date="2019-12" db="EMBL/GenBank/DDBJ databases">
        <title>Genomic-based taxomic classification of the family Erythrobacteraceae.</title>
        <authorList>
            <person name="Xu L."/>
        </authorList>
    </citation>
    <scope>NUCLEOTIDE SEQUENCE [LARGE SCALE GENOMIC DNA]</scope>
    <source>
        <strain evidence="18 19">JCM 16339</strain>
    </source>
</reference>
<evidence type="ECO:0000256" key="5">
    <source>
        <dbReference type="ARBA" id="ARBA00022692"/>
    </source>
</evidence>
<feature type="short sequence motif" description="TonB box" evidence="12">
    <location>
        <begin position="57"/>
        <end position="63"/>
    </location>
</feature>
<evidence type="ECO:0000256" key="9">
    <source>
        <dbReference type="ARBA" id="ARBA00023136"/>
    </source>
</evidence>
<evidence type="ECO:0000256" key="12">
    <source>
        <dbReference type="PROSITE-ProRule" id="PRU10143"/>
    </source>
</evidence>
<evidence type="ECO:0000256" key="14">
    <source>
        <dbReference type="SAM" id="MobiDB-lite"/>
    </source>
</evidence>
<dbReference type="SUPFAM" id="SSF56935">
    <property type="entry name" value="Porins"/>
    <property type="match status" value="1"/>
</dbReference>
<dbReference type="InterPro" id="IPR036942">
    <property type="entry name" value="Beta-barrel_TonB_sf"/>
</dbReference>
<dbReference type="InterPro" id="IPR039426">
    <property type="entry name" value="TonB-dep_rcpt-like"/>
</dbReference>
<protein>
    <submittedName>
        <fullName evidence="18">TonB-dependent receptor</fullName>
    </submittedName>
</protein>
<dbReference type="Pfam" id="PF00593">
    <property type="entry name" value="TonB_dep_Rec_b-barrel"/>
    <property type="match status" value="1"/>
</dbReference>
<dbReference type="PROSITE" id="PS52016">
    <property type="entry name" value="TONB_DEPENDENT_REC_3"/>
    <property type="match status" value="1"/>
</dbReference>
<sequence>MLISGQSKNGRGLMKTQLLVGSAVALVMFAQPALAQDSASDTEAENSEQPKSGGLDTITVTAQRREESLQDAAIAINAATGTELERLGVADATALGKVAPALYVTSGGGANAGYFVRGVGNFTNNGYTNPAVAFNIDGVYIGRPSSTIASFLDVGVVEILKGPQGTLYGRNATGGAINVIPNKPRLGENSGSISAGYGNYNAFELTGILNASLTDNVAVRMAGTISDRDGYYSDGTNDAQDVAMRGQIFAELSDSVDVRLAVDYSTQKGIGPGTTVLGNYGFASPFQPGRNDLPVPGWNFIAAPADVSAPFTGLHAPQTLAFASSVAGAPLHSPFVGYAYPSRDDSYFGVNAEMNFDLGAVDLVVIPAYRRSELDNQFNGPPFKAAINKDKAEQYSIEARLSGSAGPVDWIAGMFYFDEQVVGVNSFNQFATVSHNSFDSQTESLALFGRTTFHLTDSLRLVGGIRYTDESRSLDASATATAGICLEEPVGRAPFCPQVPTLPVGLTLQDTLSQLDPSLFPLKPIAAFNPDGPDGVGQVFPYGPLVAPFTPGALLIITPNTINASDGDSQVTFRAAVEYDITPDSLLYASFENGFRAGGFNIARGQETYDPEFIDAFTIGSKNRFFDDRLELNVELFYWKYDGQQLAALGLDSDGNNAFYTRNVGKSTIKGVDIDFQFLATETTLFHGGVQYLDATYDSFLYNQVDLSDPEEDPLNFLRPVTGCTSTQIATGPTDPNRSFDIDCSGKQALNSPKWSANFGINQTVEIGDFLLIGTVDGRYRGSREVGFNYIPASRVGGDFSMDAALTFSDIDETWSLTAYIRNLTDEVITSLVQTGAGNVVASVYQPPRTYGLRARVTF</sequence>
<keyword evidence="18" id="KW-0675">Receptor</keyword>
<dbReference type="EMBL" id="WTYY01000002">
    <property type="protein sequence ID" value="MXO88175.1"/>
    <property type="molecule type" value="Genomic_DNA"/>
</dbReference>
<keyword evidence="7" id="KW-0406">Ion transport</keyword>
<feature type="domain" description="TonB-dependent receptor-like beta-barrel" evidence="16">
    <location>
        <begin position="341"/>
        <end position="824"/>
    </location>
</feature>
<name>A0A844ZK50_9SPHN</name>
<evidence type="ECO:0000256" key="10">
    <source>
        <dbReference type="ARBA" id="ARBA00023237"/>
    </source>
</evidence>
<dbReference type="InterPro" id="IPR012910">
    <property type="entry name" value="Plug_dom"/>
</dbReference>
<dbReference type="GO" id="GO:0006826">
    <property type="term" value="P:iron ion transport"/>
    <property type="evidence" value="ECO:0007669"/>
    <property type="project" value="UniProtKB-KW"/>
</dbReference>
<comment type="similarity">
    <text evidence="11 13">Belongs to the TonB-dependent receptor family.</text>
</comment>
<evidence type="ECO:0000313" key="18">
    <source>
        <dbReference type="EMBL" id="MXO88175.1"/>
    </source>
</evidence>
<evidence type="ECO:0000256" key="6">
    <source>
        <dbReference type="ARBA" id="ARBA00023004"/>
    </source>
</evidence>
<keyword evidence="15" id="KW-0732">Signal</keyword>
<comment type="subcellular location">
    <subcellularLocation>
        <location evidence="1 11">Cell outer membrane</location>
        <topology evidence="1 11">Multi-pass membrane protein</topology>
    </subcellularLocation>
</comment>
<dbReference type="InterPro" id="IPR010916">
    <property type="entry name" value="TonB_box_CS"/>
</dbReference>
<keyword evidence="4" id="KW-0410">Iron transport</keyword>
<evidence type="ECO:0000256" key="13">
    <source>
        <dbReference type="RuleBase" id="RU003357"/>
    </source>
</evidence>
<proteinExistence type="inferred from homology"/>
<dbReference type="Pfam" id="PF07715">
    <property type="entry name" value="Plug"/>
    <property type="match status" value="1"/>
</dbReference>